<name>A0ABW5RJ77_9MICO</name>
<dbReference type="Proteomes" id="UP001597453">
    <property type="component" value="Unassembled WGS sequence"/>
</dbReference>
<proteinExistence type="predicted"/>
<dbReference type="EMBL" id="JBHUNF010000004">
    <property type="protein sequence ID" value="MFD2674992.1"/>
    <property type="molecule type" value="Genomic_DNA"/>
</dbReference>
<evidence type="ECO:0000313" key="1">
    <source>
        <dbReference type="EMBL" id="MFD2674992.1"/>
    </source>
</evidence>
<dbReference type="RefSeq" id="WP_066057121.1">
    <property type="nucleotide sequence ID" value="NZ_JBHUNF010000004.1"/>
</dbReference>
<accession>A0ABW5RJ77</accession>
<organism evidence="1 2">
    <name type="scientific">Gulosibacter bifidus</name>
    <dbReference type="NCBI Taxonomy" id="272239"/>
    <lineage>
        <taxon>Bacteria</taxon>
        <taxon>Bacillati</taxon>
        <taxon>Actinomycetota</taxon>
        <taxon>Actinomycetes</taxon>
        <taxon>Micrococcales</taxon>
        <taxon>Microbacteriaceae</taxon>
        <taxon>Gulosibacter</taxon>
    </lineage>
</organism>
<evidence type="ECO:0000313" key="2">
    <source>
        <dbReference type="Proteomes" id="UP001597453"/>
    </source>
</evidence>
<protein>
    <submittedName>
        <fullName evidence="1">Uncharacterized protein</fullName>
    </submittedName>
</protein>
<sequence length="103" mass="11195">MPANTAEVTPAELSDYLAEAGSDSARVAECAAAATAYVRRYRTEWDESCHLGALHLAAGLYRDRATPGIAEGWESAQNVFARLTDVRIEQLCRIGRFAPPRIG</sequence>
<gene>
    <name evidence="1" type="ORF">ACFSUQ_06750</name>
</gene>
<reference evidence="2" key="1">
    <citation type="journal article" date="2019" name="Int. J. Syst. Evol. Microbiol.">
        <title>The Global Catalogue of Microorganisms (GCM) 10K type strain sequencing project: providing services to taxonomists for standard genome sequencing and annotation.</title>
        <authorList>
            <consortium name="The Broad Institute Genomics Platform"/>
            <consortium name="The Broad Institute Genome Sequencing Center for Infectious Disease"/>
            <person name="Wu L."/>
            <person name="Ma J."/>
        </authorList>
    </citation>
    <scope>NUCLEOTIDE SEQUENCE [LARGE SCALE GENOMIC DNA]</scope>
    <source>
        <strain evidence="2">TISTR 1511</strain>
    </source>
</reference>
<comment type="caution">
    <text evidence="1">The sequence shown here is derived from an EMBL/GenBank/DDBJ whole genome shotgun (WGS) entry which is preliminary data.</text>
</comment>
<keyword evidence="2" id="KW-1185">Reference proteome</keyword>